<dbReference type="EMBL" id="REGN01000651">
    <property type="protein sequence ID" value="RNA40369.1"/>
    <property type="molecule type" value="Genomic_DNA"/>
</dbReference>
<protein>
    <submittedName>
        <fullName evidence="1">Uncharacterized protein</fullName>
    </submittedName>
</protein>
<evidence type="ECO:0000313" key="2">
    <source>
        <dbReference type="Proteomes" id="UP000276133"/>
    </source>
</evidence>
<dbReference type="AlphaFoldDB" id="A0A3M7SXH1"/>
<comment type="caution">
    <text evidence="1">The sequence shown here is derived from an EMBL/GenBank/DDBJ whole genome shotgun (WGS) entry which is preliminary data.</text>
</comment>
<proteinExistence type="predicted"/>
<name>A0A3M7SXH1_BRAPC</name>
<organism evidence="1 2">
    <name type="scientific">Brachionus plicatilis</name>
    <name type="common">Marine rotifer</name>
    <name type="synonym">Brachionus muelleri</name>
    <dbReference type="NCBI Taxonomy" id="10195"/>
    <lineage>
        <taxon>Eukaryota</taxon>
        <taxon>Metazoa</taxon>
        <taxon>Spiralia</taxon>
        <taxon>Gnathifera</taxon>
        <taxon>Rotifera</taxon>
        <taxon>Eurotatoria</taxon>
        <taxon>Monogononta</taxon>
        <taxon>Pseudotrocha</taxon>
        <taxon>Ploima</taxon>
        <taxon>Brachionidae</taxon>
        <taxon>Brachionus</taxon>
    </lineage>
</organism>
<sequence length="80" mass="8881">MGTPIATANVATTGATKIVPNTVPTTIRFLLSAKVPYLNSNYLLNCKFSIHFKAVDIDFAKIRIVLLGFAETQFLYMQKE</sequence>
<keyword evidence="2" id="KW-1185">Reference proteome</keyword>
<reference evidence="1 2" key="1">
    <citation type="journal article" date="2018" name="Sci. Rep.">
        <title>Genomic signatures of local adaptation to the degree of environmental predictability in rotifers.</title>
        <authorList>
            <person name="Franch-Gras L."/>
            <person name="Hahn C."/>
            <person name="Garcia-Roger E.M."/>
            <person name="Carmona M.J."/>
            <person name="Serra M."/>
            <person name="Gomez A."/>
        </authorList>
    </citation>
    <scope>NUCLEOTIDE SEQUENCE [LARGE SCALE GENOMIC DNA]</scope>
    <source>
        <strain evidence="1">HYR1</strain>
    </source>
</reference>
<dbReference type="Proteomes" id="UP000276133">
    <property type="component" value="Unassembled WGS sequence"/>
</dbReference>
<gene>
    <name evidence="1" type="ORF">BpHYR1_042512</name>
</gene>
<evidence type="ECO:0000313" key="1">
    <source>
        <dbReference type="EMBL" id="RNA40369.1"/>
    </source>
</evidence>
<accession>A0A3M7SXH1</accession>